<feature type="compositionally biased region" description="Basic and acidic residues" evidence="1">
    <location>
        <begin position="1"/>
        <end position="17"/>
    </location>
</feature>
<evidence type="ECO:0000313" key="2">
    <source>
        <dbReference type="EMBL" id="GAT43878.1"/>
    </source>
</evidence>
<evidence type="ECO:0000313" key="3">
    <source>
        <dbReference type="Proteomes" id="UP000815677"/>
    </source>
</evidence>
<protein>
    <recommendedName>
        <fullName evidence="4">Guanylate cyclase domain-containing protein</fullName>
    </recommendedName>
</protein>
<dbReference type="Proteomes" id="UP000815677">
    <property type="component" value="Unassembled WGS sequence"/>
</dbReference>
<evidence type="ECO:0000256" key="1">
    <source>
        <dbReference type="SAM" id="MobiDB-lite"/>
    </source>
</evidence>
<feature type="non-terminal residue" evidence="2">
    <location>
        <position position="396"/>
    </location>
</feature>
<keyword evidence="3" id="KW-1185">Reference proteome</keyword>
<reference evidence="2" key="1">
    <citation type="submission" date="2014-09" db="EMBL/GenBank/DDBJ databases">
        <title>Genome sequence of the luminous mushroom Mycena chlorophos for searching fungal bioluminescence genes.</title>
        <authorList>
            <person name="Tanaka Y."/>
            <person name="Kasuga D."/>
            <person name="Oba Y."/>
            <person name="Hase S."/>
            <person name="Sato K."/>
            <person name="Oba Y."/>
            <person name="Sakakibara Y."/>
        </authorList>
    </citation>
    <scope>NUCLEOTIDE SEQUENCE</scope>
</reference>
<gene>
    <name evidence="2" type="ORF">MCHLO_01542</name>
</gene>
<feature type="non-terminal residue" evidence="2">
    <location>
        <position position="1"/>
    </location>
</feature>
<feature type="region of interest" description="Disordered" evidence="1">
    <location>
        <begin position="1"/>
        <end position="32"/>
    </location>
</feature>
<accession>A0ABQ0KYK8</accession>
<proteinExistence type="predicted"/>
<dbReference type="EMBL" id="DF839406">
    <property type="protein sequence ID" value="GAT43878.1"/>
    <property type="molecule type" value="Genomic_DNA"/>
</dbReference>
<name>A0ABQ0KYK8_MYCCL</name>
<organism evidence="2 3">
    <name type="scientific">Mycena chlorophos</name>
    <name type="common">Agaric fungus</name>
    <name type="synonym">Agaricus chlorophos</name>
    <dbReference type="NCBI Taxonomy" id="658473"/>
    <lineage>
        <taxon>Eukaryota</taxon>
        <taxon>Fungi</taxon>
        <taxon>Dikarya</taxon>
        <taxon>Basidiomycota</taxon>
        <taxon>Agaricomycotina</taxon>
        <taxon>Agaricomycetes</taxon>
        <taxon>Agaricomycetidae</taxon>
        <taxon>Agaricales</taxon>
        <taxon>Marasmiineae</taxon>
        <taxon>Mycenaceae</taxon>
        <taxon>Mycena</taxon>
    </lineage>
</organism>
<evidence type="ECO:0008006" key="4">
    <source>
        <dbReference type="Google" id="ProtNLM"/>
    </source>
</evidence>
<sequence length="396" mass="43830">DRHAVDEQGRDVDEARRVAPQPAGPQNLDPKTHHTFRAEVVLASDSAGSSRADCIRGSENVDQADVGVLQTGVLLVRCEETAKMGLVVKRGLEFVHRETGREDALDEGLGLWRLPTKSLPSANLTRLHPPHALCGSRTRKIELLPTRSLHTSRRLEATRSVGASARQLDQTSCEQTWSHAIRRVSVVLRLRFDGEKINHWQSLNVAKRILPRLGNVLGVGPVQGSGENSKNQILRASIFIFNMPPLRTSTVCPADASKNDVIRAFLDDELKRKQVKMQEFRRLFYFWCYALSVVVHPDMEFVCSDNLKIHFEQHARPTADPSALAADAVARAGSLPSVHATYSASLLYIDLMGCISRGEGLALHMEQFSDTILTSFIAVVEAGLLRFKPDILGLPD</sequence>